<gene>
    <name evidence="1" type="ORF">V5799_007019</name>
</gene>
<sequence>RHPAGSIQKHLFDLFACFHREATSRCETTLSDRALSNHTKALVSGTEGTTGNWITWTRAIPPKHAAGAWPLYTGCAIKR</sequence>
<feature type="non-terminal residue" evidence="1">
    <location>
        <position position="1"/>
    </location>
</feature>
<organism evidence="1 2">
    <name type="scientific">Amblyomma americanum</name>
    <name type="common">Lone star tick</name>
    <dbReference type="NCBI Taxonomy" id="6943"/>
    <lineage>
        <taxon>Eukaryota</taxon>
        <taxon>Metazoa</taxon>
        <taxon>Ecdysozoa</taxon>
        <taxon>Arthropoda</taxon>
        <taxon>Chelicerata</taxon>
        <taxon>Arachnida</taxon>
        <taxon>Acari</taxon>
        <taxon>Parasitiformes</taxon>
        <taxon>Ixodida</taxon>
        <taxon>Ixodoidea</taxon>
        <taxon>Ixodidae</taxon>
        <taxon>Amblyomminae</taxon>
        <taxon>Amblyomma</taxon>
    </lineage>
</organism>
<evidence type="ECO:0000313" key="1">
    <source>
        <dbReference type="EMBL" id="KAK8766200.1"/>
    </source>
</evidence>
<dbReference type="Proteomes" id="UP001321473">
    <property type="component" value="Unassembled WGS sequence"/>
</dbReference>
<keyword evidence="2" id="KW-1185">Reference proteome</keyword>
<dbReference type="EMBL" id="JARKHS020026588">
    <property type="protein sequence ID" value="KAK8766200.1"/>
    <property type="molecule type" value="Genomic_DNA"/>
</dbReference>
<dbReference type="AlphaFoldDB" id="A0AAQ4DUR0"/>
<name>A0AAQ4DUR0_AMBAM</name>
<protein>
    <submittedName>
        <fullName evidence="1">Uncharacterized protein</fullName>
    </submittedName>
</protein>
<proteinExistence type="predicted"/>
<evidence type="ECO:0000313" key="2">
    <source>
        <dbReference type="Proteomes" id="UP001321473"/>
    </source>
</evidence>
<reference evidence="1 2" key="1">
    <citation type="journal article" date="2023" name="Arcadia Sci">
        <title>De novo assembly of a long-read Amblyomma americanum tick genome.</title>
        <authorList>
            <person name="Chou S."/>
            <person name="Poskanzer K.E."/>
            <person name="Rollins M."/>
            <person name="Thuy-Boun P.S."/>
        </authorList>
    </citation>
    <scope>NUCLEOTIDE SEQUENCE [LARGE SCALE GENOMIC DNA]</scope>
    <source>
        <strain evidence="1">F_SG_1</strain>
        <tissue evidence="1">Salivary glands</tissue>
    </source>
</reference>
<accession>A0AAQ4DUR0</accession>
<comment type="caution">
    <text evidence="1">The sequence shown here is derived from an EMBL/GenBank/DDBJ whole genome shotgun (WGS) entry which is preliminary data.</text>
</comment>